<comment type="caution">
    <text evidence="1">The sequence shown here is derived from an EMBL/GenBank/DDBJ whole genome shotgun (WGS) entry which is preliminary data.</text>
</comment>
<reference evidence="1 2" key="1">
    <citation type="journal article" date="2018" name="Evol. Lett.">
        <title>Horizontal gene cluster transfer increased hallucinogenic mushroom diversity.</title>
        <authorList>
            <person name="Reynolds H.T."/>
            <person name="Vijayakumar V."/>
            <person name="Gluck-Thaler E."/>
            <person name="Korotkin H.B."/>
            <person name="Matheny P.B."/>
            <person name="Slot J.C."/>
        </authorList>
    </citation>
    <scope>NUCLEOTIDE SEQUENCE [LARGE SCALE GENOMIC DNA]</scope>
    <source>
        <strain evidence="1 2">SRW20</strain>
    </source>
</reference>
<accession>A0A409VFE2</accession>
<sequence>MSLVVVMKSGTLLESGECAIGGDQIPGEITRRPSWLEEAASPYTHRWPSFRRGDAFDAATAV</sequence>
<name>A0A409VFE2_9AGAR</name>
<organism evidence="1 2">
    <name type="scientific">Gymnopilus dilepis</name>
    <dbReference type="NCBI Taxonomy" id="231916"/>
    <lineage>
        <taxon>Eukaryota</taxon>
        <taxon>Fungi</taxon>
        <taxon>Dikarya</taxon>
        <taxon>Basidiomycota</taxon>
        <taxon>Agaricomycotina</taxon>
        <taxon>Agaricomycetes</taxon>
        <taxon>Agaricomycetidae</taxon>
        <taxon>Agaricales</taxon>
        <taxon>Agaricineae</taxon>
        <taxon>Hymenogastraceae</taxon>
        <taxon>Gymnopilus</taxon>
    </lineage>
</organism>
<keyword evidence="2" id="KW-1185">Reference proteome</keyword>
<gene>
    <name evidence="1" type="ORF">CVT26_015682</name>
</gene>
<dbReference type="EMBL" id="NHYE01005660">
    <property type="protein sequence ID" value="PPQ64962.1"/>
    <property type="molecule type" value="Genomic_DNA"/>
</dbReference>
<protein>
    <submittedName>
        <fullName evidence="1">Uncharacterized protein</fullName>
    </submittedName>
</protein>
<dbReference type="AlphaFoldDB" id="A0A409VFE2"/>
<evidence type="ECO:0000313" key="2">
    <source>
        <dbReference type="Proteomes" id="UP000284706"/>
    </source>
</evidence>
<dbReference type="Proteomes" id="UP000284706">
    <property type="component" value="Unassembled WGS sequence"/>
</dbReference>
<proteinExistence type="predicted"/>
<dbReference type="InParanoid" id="A0A409VFE2"/>
<evidence type="ECO:0000313" key="1">
    <source>
        <dbReference type="EMBL" id="PPQ64962.1"/>
    </source>
</evidence>